<evidence type="ECO:0000256" key="6">
    <source>
        <dbReference type="ARBA" id="ARBA00022685"/>
    </source>
</evidence>
<dbReference type="Pfam" id="PF01279">
    <property type="entry name" value="Parathyroid"/>
    <property type="match status" value="1"/>
</dbReference>
<comment type="caution">
    <text evidence="10">The sequence shown here is derived from an EMBL/GenBank/DDBJ whole genome shotgun (WGS) entry which is preliminary data.</text>
</comment>
<evidence type="ECO:0000256" key="3">
    <source>
        <dbReference type="ARBA" id="ARBA00011605"/>
    </source>
</evidence>
<dbReference type="InterPro" id="IPR003625">
    <property type="entry name" value="PTH"/>
</dbReference>
<accession>A0AAW1YUH1</accession>
<name>A0AAW1YUH1_CULAL</name>
<dbReference type="SMART" id="SM00087">
    <property type="entry name" value="PTH"/>
    <property type="match status" value="1"/>
</dbReference>
<evidence type="ECO:0000256" key="2">
    <source>
        <dbReference type="ARBA" id="ARBA00006307"/>
    </source>
</evidence>
<dbReference type="EMBL" id="JAWDJR010000024">
    <property type="protein sequence ID" value="KAK9952278.1"/>
    <property type="molecule type" value="Genomic_DNA"/>
</dbReference>
<dbReference type="GO" id="GO:0005576">
    <property type="term" value="C:extracellular region"/>
    <property type="evidence" value="ECO:0007669"/>
    <property type="project" value="UniProtKB-SubCell"/>
</dbReference>
<comment type="subcellular location">
    <subcellularLocation>
        <location evidence="1">Secreted</location>
    </subcellularLocation>
</comment>
<keyword evidence="8" id="KW-0732">Signal</keyword>
<dbReference type="PANTHER" id="PTHR10541">
    <property type="entry name" value="PARATHYROID HORMONE"/>
    <property type="match status" value="1"/>
</dbReference>
<evidence type="ECO:0000256" key="7">
    <source>
        <dbReference type="ARBA" id="ARBA00022702"/>
    </source>
</evidence>
<comment type="similarity">
    <text evidence="2">Belongs to the parathyroid hormone family.</text>
</comment>
<evidence type="ECO:0000313" key="10">
    <source>
        <dbReference type="EMBL" id="KAK9952278.1"/>
    </source>
</evidence>
<dbReference type="GO" id="GO:0005179">
    <property type="term" value="F:hormone activity"/>
    <property type="evidence" value="ECO:0007669"/>
    <property type="project" value="UniProtKB-KW"/>
</dbReference>
<proteinExistence type="inferred from homology"/>
<keyword evidence="11" id="KW-1185">Reference proteome</keyword>
<organism evidence="10 11">
    <name type="scientific">Culter alburnus</name>
    <name type="common">Topmouth culter</name>
    <dbReference type="NCBI Taxonomy" id="194366"/>
    <lineage>
        <taxon>Eukaryota</taxon>
        <taxon>Metazoa</taxon>
        <taxon>Chordata</taxon>
        <taxon>Craniata</taxon>
        <taxon>Vertebrata</taxon>
        <taxon>Euteleostomi</taxon>
        <taxon>Actinopterygii</taxon>
        <taxon>Neopterygii</taxon>
        <taxon>Teleostei</taxon>
        <taxon>Ostariophysi</taxon>
        <taxon>Cypriniformes</taxon>
        <taxon>Xenocyprididae</taxon>
        <taxon>Xenocypridinae</taxon>
        <taxon>Culter</taxon>
    </lineage>
</organism>
<dbReference type="PANTHER" id="PTHR10541:SF2">
    <property type="entry name" value="PARATHYROID HORMONE"/>
    <property type="match status" value="1"/>
</dbReference>
<comment type="subunit">
    <text evidence="3">Interacts with PTH1R (via N-terminal extracellular domain).</text>
</comment>
<evidence type="ECO:0000256" key="8">
    <source>
        <dbReference type="ARBA" id="ARBA00022729"/>
    </source>
</evidence>
<evidence type="ECO:0000256" key="9">
    <source>
        <dbReference type="ARBA" id="ARBA00093407"/>
    </source>
</evidence>
<evidence type="ECO:0000256" key="1">
    <source>
        <dbReference type="ARBA" id="ARBA00004613"/>
    </source>
</evidence>
<keyword evidence="6" id="KW-0165">Cleavage on pair of basic residues</keyword>
<gene>
    <name evidence="10" type="ORF">ABG768_018129</name>
</gene>
<protein>
    <recommendedName>
        <fullName evidence="4">Parathyroid hormone</fullName>
    </recommendedName>
</protein>
<dbReference type="AlphaFoldDB" id="A0AAW1YUH1"/>
<evidence type="ECO:0000313" key="11">
    <source>
        <dbReference type="Proteomes" id="UP001479290"/>
    </source>
</evidence>
<evidence type="ECO:0000256" key="4">
    <source>
        <dbReference type="ARBA" id="ARBA00022135"/>
    </source>
</evidence>
<keyword evidence="5" id="KW-0964">Secreted</keyword>
<dbReference type="Proteomes" id="UP001479290">
    <property type="component" value="Unassembled WGS sequence"/>
</dbReference>
<reference evidence="10 11" key="1">
    <citation type="submission" date="2024-05" db="EMBL/GenBank/DDBJ databases">
        <title>A high-quality chromosomal-level genome assembly of Topmouth culter (Culter alburnus).</title>
        <authorList>
            <person name="Zhao H."/>
        </authorList>
    </citation>
    <scope>NUCLEOTIDE SEQUENCE [LARGE SCALE GENOMIC DNA]</scope>
    <source>
        <strain evidence="10">CATC2023</strain>
        <tissue evidence="10">Muscle</tissue>
    </source>
</reference>
<evidence type="ECO:0000256" key="5">
    <source>
        <dbReference type="ARBA" id="ARBA00022525"/>
    </source>
</evidence>
<comment type="function">
    <text evidence="9">Parathyroid hormone elevates calcium level by dissolving the salts in bone and preventing their renal excretion. Acts by binding to its receptor, PTH1R, activating G protein-coupled receptor signaling. Stimulates [1-14C]-2-deoxy-D-glucose (2DG) transport and glycogen synthesis in osteoblastic cells.</text>
</comment>
<dbReference type="GO" id="GO:0006874">
    <property type="term" value="P:intracellular calcium ion homeostasis"/>
    <property type="evidence" value="ECO:0007669"/>
    <property type="project" value="InterPro"/>
</dbReference>
<sequence>MKAAHQWAQGYKRSSPCELMVSTINLGFLEKTVVFFSICILLYSTNADSKPLSKRAINEVQLMHNLGVHKHVELRQDWLQTKLREIHTASIKNTDAERTALLPDIIPKLKDLNPKEAEDIIAVLEKLMNPS</sequence>
<keyword evidence="7" id="KW-0372">Hormone</keyword>
<dbReference type="InterPro" id="IPR001415">
    <property type="entry name" value="PTH/PTH-rel"/>
</dbReference>